<proteinExistence type="predicted"/>
<reference evidence="2" key="1">
    <citation type="submission" date="2023-10" db="EMBL/GenBank/DDBJ databases">
        <authorList>
            <person name="Hackl T."/>
        </authorList>
    </citation>
    <scope>NUCLEOTIDE SEQUENCE</scope>
</reference>
<dbReference type="Proteomes" id="UP001295740">
    <property type="component" value="Unassembled WGS sequence"/>
</dbReference>
<evidence type="ECO:0000256" key="1">
    <source>
        <dbReference type="SAM" id="MobiDB-lite"/>
    </source>
</evidence>
<feature type="compositionally biased region" description="Basic and acidic residues" evidence="1">
    <location>
        <begin position="170"/>
        <end position="195"/>
    </location>
</feature>
<accession>A0AAI8VY57</accession>
<dbReference type="EMBL" id="CAUWAG010000020">
    <property type="protein sequence ID" value="CAJ2513238.1"/>
    <property type="molecule type" value="Genomic_DNA"/>
</dbReference>
<gene>
    <name evidence="2" type="ORF">KHLLAP_LOCUS13706</name>
</gene>
<comment type="caution">
    <text evidence="2">The sequence shown here is derived from an EMBL/GenBank/DDBJ whole genome shotgun (WGS) entry which is preliminary data.</text>
</comment>
<feature type="compositionally biased region" description="Basic and acidic residues" evidence="1">
    <location>
        <begin position="145"/>
        <end position="160"/>
    </location>
</feature>
<feature type="region of interest" description="Disordered" evidence="1">
    <location>
        <begin position="130"/>
        <end position="195"/>
    </location>
</feature>
<protein>
    <submittedName>
        <fullName evidence="2">Uu.00g013570.m01.CDS01</fullName>
    </submittedName>
</protein>
<evidence type="ECO:0000313" key="3">
    <source>
        <dbReference type="Proteomes" id="UP001295740"/>
    </source>
</evidence>
<feature type="compositionally biased region" description="Polar residues" evidence="1">
    <location>
        <begin position="131"/>
        <end position="144"/>
    </location>
</feature>
<sequence length="195" mass="22040">MGDNFSIVPIDCFTMRYNSSAKRVTINRNIRGGRLYCHYDGKNIGLGNKCVSRCPVENIQATLDHFFFNHPQDKRAFMIAQLRFYDVAMPGYKSTKNLEHALVDALEGQLNPSPQIVALEKQLKEKWTKEYGSQPTAGQGSNEEQTAHGHATADHQETVDPKGPYLVQQKEIEHPSGDNTEDKHLGDLERPDDIR</sequence>
<organism evidence="2 3">
    <name type="scientific">Anthostomella pinea</name>
    <dbReference type="NCBI Taxonomy" id="933095"/>
    <lineage>
        <taxon>Eukaryota</taxon>
        <taxon>Fungi</taxon>
        <taxon>Dikarya</taxon>
        <taxon>Ascomycota</taxon>
        <taxon>Pezizomycotina</taxon>
        <taxon>Sordariomycetes</taxon>
        <taxon>Xylariomycetidae</taxon>
        <taxon>Xylariales</taxon>
        <taxon>Xylariaceae</taxon>
        <taxon>Anthostomella</taxon>
    </lineage>
</organism>
<evidence type="ECO:0000313" key="2">
    <source>
        <dbReference type="EMBL" id="CAJ2513238.1"/>
    </source>
</evidence>
<keyword evidence="3" id="KW-1185">Reference proteome</keyword>
<name>A0AAI8VY57_9PEZI</name>
<dbReference type="AlphaFoldDB" id="A0AAI8VY57"/>